<reference evidence="1" key="1">
    <citation type="journal article" date="2022" name="bioRxiv">
        <title>Unlocking the hidden genetic diversity of varicosaviruses, the neglected plant rhabdoviruses.</title>
        <authorList>
            <person name="Bejerman N."/>
            <person name="Dietzgen R.G."/>
            <person name="Debat H."/>
        </authorList>
    </citation>
    <scope>NUCLEOTIDE SEQUENCE</scope>
</reference>
<name>A0A9N6YJ05_9RHAB</name>
<evidence type="ECO:0000313" key="1">
    <source>
        <dbReference type="EMBL" id="DAZ90664.1"/>
    </source>
</evidence>
<protein>
    <submittedName>
        <fullName evidence="1">Protein 3</fullName>
    </submittedName>
</protein>
<sequence length="282" mass="32067">MALRRSNAHESLGFDLPLTNPRENVSQGLYDERKKVSSSIKIGQTWNVKMTTLNSCFEMEKLNMLHVMKARYSNLKSLNNPEIHIIWKPYIPNYQRDWKLSVGLEWTPGNSDLQCAVLPLHMHAHMIFYPNHAAPISSKEPLPWKLNFSVENAEIKEGVTIADMWIELHGYVGETAAYGGHNDAKIISLVPIDEPFLGVTFSRPYIYDTPWKISGFTLLPKHKTEGAKLVLLQQLGIDLQGLRMGKCMKKVLGVINNSDLKGSHDEDSRNHLINRIRNVLLT</sequence>
<proteinExistence type="predicted"/>
<organism evidence="1">
    <name type="scientific">Brassica virus 2_Inc</name>
    <dbReference type="NCBI Taxonomy" id="2977958"/>
    <lineage>
        <taxon>Viruses</taxon>
        <taxon>Riboviria</taxon>
        <taxon>Orthornavirae</taxon>
        <taxon>Negarnaviricota</taxon>
        <taxon>Haploviricotina</taxon>
        <taxon>Monjiviricetes</taxon>
        <taxon>Mononegavirales</taxon>
        <taxon>Rhabdoviridae</taxon>
    </lineage>
</organism>
<dbReference type="EMBL" id="BK061748">
    <property type="protein sequence ID" value="DAZ90664.1"/>
    <property type="molecule type" value="Viral_cRNA"/>
</dbReference>
<accession>A0A9N6YJ05</accession>